<comment type="caution">
    <text evidence="2">The sequence shown here is derived from an EMBL/GenBank/DDBJ whole genome shotgun (WGS) entry which is preliminary data.</text>
</comment>
<accession>A0A834N7S1</accession>
<sequence>MVDDKADTRKKKRKKRRREEENEEEEEEEEEKEEITMTVTTFCRRKAPNPFPVWLWTFSSIDHKANTSVWL</sequence>
<feature type="compositionally biased region" description="Basic residues" evidence="1">
    <location>
        <begin position="8"/>
        <end position="17"/>
    </location>
</feature>
<dbReference type="Proteomes" id="UP000617340">
    <property type="component" value="Unassembled WGS sequence"/>
</dbReference>
<evidence type="ECO:0000256" key="1">
    <source>
        <dbReference type="SAM" id="MobiDB-lite"/>
    </source>
</evidence>
<keyword evidence="3" id="KW-1185">Reference proteome</keyword>
<proteinExistence type="predicted"/>
<dbReference type="EMBL" id="JACSDZ010000007">
    <property type="protein sequence ID" value="KAF7399362.1"/>
    <property type="molecule type" value="Genomic_DNA"/>
</dbReference>
<organism evidence="2 3">
    <name type="scientific">Vespula germanica</name>
    <name type="common">German yellow jacket</name>
    <name type="synonym">Paravespula germanica</name>
    <dbReference type="NCBI Taxonomy" id="30212"/>
    <lineage>
        <taxon>Eukaryota</taxon>
        <taxon>Metazoa</taxon>
        <taxon>Ecdysozoa</taxon>
        <taxon>Arthropoda</taxon>
        <taxon>Hexapoda</taxon>
        <taxon>Insecta</taxon>
        <taxon>Pterygota</taxon>
        <taxon>Neoptera</taxon>
        <taxon>Endopterygota</taxon>
        <taxon>Hymenoptera</taxon>
        <taxon>Apocrita</taxon>
        <taxon>Aculeata</taxon>
        <taxon>Vespoidea</taxon>
        <taxon>Vespidae</taxon>
        <taxon>Vespinae</taxon>
        <taxon>Vespula</taxon>
    </lineage>
</organism>
<dbReference type="AlphaFoldDB" id="A0A834N7S1"/>
<evidence type="ECO:0000313" key="2">
    <source>
        <dbReference type="EMBL" id="KAF7399362.1"/>
    </source>
</evidence>
<reference evidence="2" key="1">
    <citation type="journal article" date="2020" name="G3 (Bethesda)">
        <title>High-Quality Assemblies for Three Invasive Social Wasps from the &lt;i&gt;Vespula&lt;/i&gt; Genus.</title>
        <authorList>
            <person name="Harrop T.W.R."/>
            <person name="Guhlin J."/>
            <person name="McLaughlin G.M."/>
            <person name="Permina E."/>
            <person name="Stockwell P."/>
            <person name="Gilligan J."/>
            <person name="Le Lec M.F."/>
            <person name="Gruber M.A.M."/>
            <person name="Quinn O."/>
            <person name="Lovegrove M."/>
            <person name="Duncan E.J."/>
            <person name="Remnant E.J."/>
            <person name="Van Eeckhoven J."/>
            <person name="Graham B."/>
            <person name="Knapp R.A."/>
            <person name="Langford K.W."/>
            <person name="Kronenberg Z."/>
            <person name="Press M.O."/>
            <person name="Eacker S.M."/>
            <person name="Wilson-Rankin E.E."/>
            <person name="Purcell J."/>
            <person name="Lester P.J."/>
            <person name="Dearden P.K."/>
        </authorList>
    </citation>
    <scope>NUCLEOTIDE SEQUENCE</scope>
    <source>
        <strain evidence="2">Linc-1</strain>
    </source>
</reference>
<protein>
    <submittedName>
        <fullName evidence="2">Uncharacterized protein</fullName>
    </submittedName>
</protein>
<gene>
    <name evidence="2" type="ORF">HZH68_007954</name>
</gene>
<evidence type="ECO:0000313" key="3">
    <source>
        <dbReference type="Proteomes" id="UP000617340"/>
    </source>
</evidence>
<feature type="region of interest" description="Disordered" evidence="1">
    <location>
        <begin position="1"/>
        <end position="37"/>
    </location>
</feature>
<name>A0A834N7S1_VESGE</name>
<feature type="compositionally biased region" description="Acidic residues" evidence="1">
    <location>
        <begin position="21"/>
        <end position="33"/>
    </location>
</feature>